<dbReference type="Pfam" id="PF00069">
    <property type="entry name" value="Pkinase"/>
    <property type="match status" value="1"/>
</dbReference>
<dbReference type="EMBL" id="SDMP01000001">
    <property type="protein sequence ID" value="RYR79506.1"/>
    <property type="molecule type" value="Genomic_DNA"/>
</dbReference>
<dbReference type="SMART" id="SM00220">
    <property type="entry name" value="S_TKc"/>
    <property type="match status" value="1"/>
</dbReference>
<dbReference type="InterPro" id="IPR000719">
    <property type="entry name" value="Prot_kinase_dom"/>
</dbReference>
<keyword evidence="4" id="KW-1003">Cell membrane</keyword>
<evidence type="ECO:0000256" key="16">
    <source>
        <dbReference type="SAM" id="Phobius"/>
    </source>
</evidence>
<dbReference type="PANTHER" id="PTHR32468">
    <property type="entry name" value="CATION/H + ANTIPORTER"/>
    <property type="match status" value="1"/>
</dbReference>
<comment type="caution">
    <text evidence="18">The sequence shown here is derived from an EMBL/GenBank/DDBJ whole genome shotgun (WGS) entry which is preliminary data.</text>
</comment>
<feature type="transmembrane region" description="Helical" evidence="16">
    <location>
        <begin position="513"/>
        <end position="532"/>
    </location>
</feature>
<evidence type="ECO:0000256" key="14">
    <source>
        <dbReference type="ARBA" id="ARBA00023157"/>
    </source>
</evidence>
<feature type="transmembrane region" description="Helical" evidence="16">
    <location>
        <begin position="738"/>
        <end position="755"/>
    </location>
</feature>
<comment type="similarity">
    <text evidence="15">Belongs to the monovalent cation:proton antiporter 2 (CPA2) transporter (TC 2.A.37) family. CHX (TC 2.A.37.4) subfamily.</text>
</comment>
<dbReference type="GO" id="GO:0015297">
    <property type="term" value="F:antiporter activity"/>
    <property type="evidence" value="ECO:0007669"/>
    <property type="project" value="InterPro"/>
</dbReference>
<dbReference type="Pfam" id="PF00999">
    <property type="entry name" value="Na_H_Exchanger"/>
    <property type="match status" value="1"/>
</dbReference>
<dbReference type="STRING" id="3818.A0A445EVQ4"/>
<evidence type="ECO:0000256" key="13">
    <source>
        <dbReference type="ARBA" id="ARBA00023136"/>
    </source>
</evidence>
<proteinExistence type="inferred from homology"/>
<feature type="transmembrane region" description="Helical" evidence="16">
    <location>
        <begin position="830"/>
        <end position="850"/>
    </location>
</feature>
<dbReference type="Gene3D" id="1.10.510.10">
    <property type="entry name" value="Transferase(Phosphotransferase) domain 1"/>
    <property type="match status" value="1"/>
</dbReference>
<evidence type="ECO:0000256" key="5">
    <source>
        <dbReference type="ARBA" id="ARBA00022538"/>
    </source>
</evidence>
<evidence type="ECO:0000256" key="10">
    <source>
        <dbReference type="ARBA" id="ARBA00022958"/>
    </source>
</evidence>
<feature type="transmembrane region" description="Helical" evidence="16">
    <location>
        <begin position="644"/>
        <end position="663"/>
    </location>
</feature>
<dbReference type="FunFam" id="1.10.510.10:FF:000468">
    <property type="entry name" value="PTI1-like tyrosine-protein kinase 3"/>
    <property type="match status" value="1"/>
</dbReference>
<name>A0A445EVQ4_ARAHY</name>
<keyword evidence="19" id="KW-1185">Reference proteome</keyword>
<evidence type="ECO:0000256" key="1">
    <source>
        <dbReference type="ARBA" id="ARBA00004141"/>
    </source>
</evidence>
<dbReference type="PROSITE" id="PS00108">
    <property type="entry name" value="PROTEIN_KINASE_ST"/>
    <property type="match status" value="1"/>
</dbReference>
<evidence type="ECO:0000259" key="17">
    <source>
        <dbReference type="PROSITE" id="PS50011"/>
    </source>
</evidence>
<dbReference type="InterPro" id="IPR038770">
    <property type="entry name" value="Na+/solute_symporter_sf"/>
</dbReference>
<evidence type="ECO:0000256" key="6">
    <source>
        <dbReference type="ARBA" id="ARBA00022692"/>
    </source>
</evidence>
<dbReference type="GO" id="GO:0004672">
    <property type="term" value="F:protein kinase activity"/>
    <property type="evidence" value="ECO:0007669"/>
    <property type="project" value="InterPro"/>
</dbReference>
<feature type="transmembrane region" description="Helical" evidence="16">
    <location>
        <begin position="684"/>
        <end position="707"/>
    </location>
</feature>
<protein>
    <recommendedName>
        <fullName evidence="17">Protein kinase domain-containing protein</fullName>
    </recommendedName>
</protein>
<organism evidence="18 19">
    <name type="scientific">Arachis hypogaea</name>
    <name type="common">Peanut</name>
    <dbReference type="NCBI Taxonomy" id="3818"/>
    <lineage>
        <taxon>Eukaryota</taxon>
        <taxon>Viridiplantae</taxon>
        <taxon>Streptophyta</taxon>
        <taxon>Embryophyta</taxon>
        <taxon>Tracheophyta</taxon>
        <taxon>Spermatophyta</taxon>
        <taxon>Magnoliopsida</taxon>
        <taxon>eudicotyledons</taxon>
        <taxon>Gunneridae</taxon>
        <taxon>Pentapetalae</taxon>
        <taxon>rosids</taxon>
        <taxon>fabids</taxon>
        <taxon>Fabales</taxon>
        <taxon>Fabaceae</taxon>
        <taxon>Papilionoideae</taxon>
        <taxon>50 kb inversion clade</taxon>
        <taxon>dalbergioids sensu lato</taxon>
        <taxon>Dalbergieae</taxon>
        <taxon>Pterocarpus clade</taxon>
        <taxon>Arachis</taxon>
    </lineage>
</organism>
<feature type="transmembrane region" description="Helical" evidence="16">
    <location>
        <begin position="612"/>
        <end position="632"/>
    </location>
</feature>
<keyword evidence="6 16" id="KW-0812">Transmembrane</keyword>
<dbReference type="GO" id="GO:0051707">
    <property type="term" value="P:response to other organism"/>
    <property type="evidence" value="ECO:0007669"/>
    <property type="project" value="UniProtKB-ARBA"/>
</dbReference>
<keyword evidence="11 16" id="KW-1133">Transmembrane helix</keyword>
<keyword evidence="9" id="KW-0067">ATP-binding</keyword>
<feature type="transmembrane region" description="Helical" evidence="16">
    <location>
        <begin position="578"/>
        <end position="600"/>
    </location>
</feature>
<dbReference type="PROSITE" id="PS50011">
    <property type="entry name" value="PROTEIN_KINASE_DOM"/>
    <property type="match status" value="1"/>
</dbReference>
<dbReference type="GO" id="GO:0006813">
    <property type="term" value="P:potassium ion transport"/>
    <property type="evidence" value="ECO:0007669"/>
    <property type="project" value="UniProtKB-KW"/>
</dbReference>
<accession>A0A445EVQ4</accession>
<keyword evidence="10" id="KW-0630">Potassium</keyword>
<dbReference type="AlphaFoldDB" id="A0A445EVQ4"/>
<evidence type="ECO:0000256" key="7">
    <source>
        <dbReference type="ARBA" id="ARBA00022729"/>
    </source>
</evidence>
<dbReference type="InterPro" id="IPR050794">
    <property type="entry name" value="CPA2_transporter"/>
</dbReference>
<sequence length="1201" mass="134560">MSWFLNNPLSIVIRTGTVRGLAIGLGIAGLLLMVVCAVWLYRESVLKGRMWAGRDEEEQRQKEGRVFSGGRDGKVSKPMDVKLMANVSDCLDKYRVFGIEELVEATDAFSDSCLIQGSVYKGTIDGETYAIKKMKWNAYEELKILQKVNHGNLVKLEGFCIDSEEGNCYLVYEYVENGSLNWWLHEEEGKNKEKLNWKTRVRIGIDIANGLQYIHEHTRPRVVHKDIKSSNILLDSNMRAKIANFGLAKSGMNAITMHIVGTQGYIAPEYLADGVVSTKMDVFSFGVVLLELISGREAIDEEGNLLWMSAMKTFEGVSSDEEKGRRVREWMDKAMLRDTISMDSLLGVLGIAIACLHKEPSKRPSIVDVVYALCKSDDAGFETSEDGIGSPKVTARVFPIHDHHIRHSRTLIQSLKHIDDDSIATSLALSCQSMQEFRAGGLFINGGGNNHTASIFSLLLLDLILIIVVTRILRILFKPLKQPELGGIILGPSVLGRHGWFKRNVMPEAAEFLVNNLGIMGFMFFVFIYGVKCDPSLLKKSGKMHLYTALVGISIPSMLTFLVSLYMRKNMDKELSRIASLGVISAYFGITTFPVVHNILKELNLINSHVGRMALSMALIGDAIGTCSIVVFEAGKHGETGTKHAIWYTISLVLVLMFIMFCVRPMMMWIHKNTPEGHPVEQSYVVVILLGVFVLGFVTDMLGMAIANGPLWLGLVIPDGPPLGATIVEKSKTIMTDFLLPFSFLMVGTHTDVFAMSEIDWSHLEPLFFMVLTGYLTKFFSTWVATFYWQLPFRDGLALSLMMSLRGQVELIMFVHFMDKKIIKIPGFTLLVLMTAVLTATFTPLISIVYDPTRPYIVNQRRNIQHHLPNTKLSMVLCIQDDESINGLINVLDISNPNPNRPFIVHTVRLFELVGRASPLFIDHDNQEMPSNYQWMHIVNVLRRYQELKGKFVELKFFTVVSLKQMMFQDICLIALENEASLIILPFKKTHVSNKGMIHTINSQVLNHAPCSVGILVDKGSNNLIEMMAAARNIAAAPSSLRRFGRRYAMLFLGGADAREALVYADMIAANQDASLTVIRFLSANYVGDKEREKKLDDGIVTWFWVKNETNNRVRYREVVVKNGEETIASILAMNNNDNDGDEDYDLWIVGRKQGINPVLLTGLSEWSESEELGLIGDYIASEDFPSSGSVLVIHQQIVRG</sequence>
<keyword evidence="14" id="KW-1015">Disulfide bond</keyword>
<dbReference type="GO" id="GO:0005524">
    <property type="term" value="F:ATP binding"/>
    <property type="evidence" value="ECO:0007669"/>
    <property type="project" value="UniProtKB-KW"/>
</dbReference>
<dbReference type="GO" id="GO:0005886">
    <property type="term" value="C:plasma membrane"/>
    <property type="evidence" value="ECO:0007669"/>
    <property type="project" value="UniProtKB-SubCell"/>
</dbReference>
<evidence type="ECO:0000313" key="19">
    <source>
        <dbReference type="Proteomes" id="UP000289738"/>
    </source>
</evidence>
<keyword evidence="3" id="KW-0813">Transport</keyword>
<keyword evidence="5" id="KW-0633">Potassium transport</keyword>
<feature type="transmembrane region" description="Helical" evidence="16">
    <location>
        <begin position="20"/>
        <end position="41"/>
    </location>
</feature>
<evidence type="ECO:0000256" key="12">
    <source>
        <dbReference type="ARBA" id="ARBA00023065"/>
    </source>
</evidence>
<evidence type="ECO:0000256" key="2">
    <source>
        <dbReference type="ARBA" id="ARBA00004162"/>
    </source>
</evidence>
<evidence type="ECO:0000256" key="8">
    <source>
        <dbReference type="ARBA" id="ARBA00022741"/>
    </source>
</evidence>
<dbReference type="InterPro" id="IPR006153">
    <property type="entry name" value="Cation/H_exchanger_TM"/>
</dbReference>
<feature type="transmembrane region" description="Helical" evidence="16">
    <location>
        <begin position="544"/>
        <end position="566"/>
    </location>
</feature>
<evidence type="ECO:0000313" key="18">
    <source>
        <dbReference type="EMBL" id="RYR79506.1"/>
    </source>
</evidence>
<keyword evidence="8" id="KW-0547">Nucleotide-binding</keyword>
<dbReference type="Gene3D" id="3.30.200.20">
    <property type="entry name" value="Phosphorylase Kinase, domain 1"/>
    <property type="match status" value="1"/>
</dbReference>
<evidence type="ECO:0000256" key="3">
    <source>
        <dbReference type="ARBA" id="ARBA00022448"/>
    </source>
</evidence>
<dbReference type="GO" id="GO:0006885">
    <property type="term" value="P:regulation of pH"/>
    <property type="evidence" value="ECO:0007669"/>
    <property type="project" value="TreeGrafter"/>
</dbReference>
<keyword evidence="7" id="KW-0732">Signal</keyword>
<comment type="subcellular location">
    <subcellularLocation>
        <location evidence="2">Cell membrane</location>
        <topology evidence="2">Single-pass membrane protein</topology>
    </subcellularLocation>
    <subcellularLocation>
        <location evidence="1">Membrane</location>
        <topology evidence="1">Multi-pass membrane protein</topology>
    </subcellularLocation>
</comment>
<reference evidence="18 19" key="1">
    <citation type="submission" date="2019-01" db="EMBL/GenBank/DDBJ databases">
        <title>Sequencing of cultivated peanut Arachis hypogaea provides insights into genome evolution and oil improvement.</title>
        <authorList>
            <person name="Chen X."/>
        </authorList>
    </citation>
    <scope>NUCLEOTIDE SEQUENCE [LARGE SCALE GENOMIC DNA]</scope>
    <source>
        <strain evidence="19">cv. Fuhuasheng</strain>
        <tissue evidence="18">Leaves</tissue>
    </source>
</reference>
<feature type="transmembrane region" description="Helical" evidence="16">
    <location>
        <begin position="453"/>
        <end position="473"/>
    </location>
</feature>
<dbReference type="InterPro" id="IPR011009">
    <property type="entry name" value="Kinase-like_dom_sf"/>
</dbReference>
<dbReference type="PANTHER" id="PTHR32468:SF109">
    <property type="entry name" value="CATION_H(+) ANTIPORTER 24-RELATED"/>
    <property type="match status" value="1"/>
</dbReference>
<keyword evidence="13 16" id="KW-0472">Membrane</keyword>
<feature type="domain" description="Protein kinase" evidence="17">
    <location>
        <begin position="61"/>
        <end position="381"/>
    </location>
</feature>
<dbReference type="InterPro" id="IPR008271">
    <property type="entry name" value="Ser/Thr_kinase_AS"/>
</dbReference>
<keyword evidence="12" id="KW-0406">Ion transport</keyword>
<feature type="transmembrane region" description="Helical" evidence="16">
    <location>
        <begin position="767"/>
        <end position="791"/>
    </location>
</feature>
<dbReference type="Gene3D" id="1.20.1530.20">
    <property type="match status" value="1"/>
</dbReference>
<gene>
    <name evidence="18" type="ORF">Ahy_A01g004319</name>
</gene>
<dbReference type="GO" id="GO:1902600">
    <property type="term" value="P:proton transmembrane transport"/>
    <property type="evidence" value="ECO:0007669"/>
    <property type="project" value="InterPro"/>
</dbReference>
<evidence type="ECO:0000256" key="11">
    <source>
        <dbReference type="ARBA" id="ARBA00022989"/>
    </source>
</evidence>
<evidence type="ECO:0000256" key="4">
    <source>
        <dbReference type="ARBA" id="ARBA00022475"/>
    </source>
</evidence>
<dbReference type="SUPFAM" id="SSF56112">
    <property type="entry name" value="Protein kinase-like (PK-like)"/>
    <property type="match status" value="1"/>
</dbReference>
<evidence type="ECO:0000256" key="9">
    <source>
        <dbReference type="ARBA" id="ARBA00022840"/>
    </source>
</evidence>
<dbReference type="GO" id="GO:0012505">
    <property type="term" value="C:endomembrane system"/>
    <property type="evidence" value="ECO:0007669"/>
    <property type="project" value="TreeGrafter"/>
</dbReference>
<dbReference type="Proteomes" id="UP000289738">
    <property type="component" value="Chromosome A01"/>
</dbReference>
<evidence type="ECO:0000256" key="15">
    <source>
        <dbReference type="ARBA" id="ARBA00038341"/>
    </source>
</evidence>